<dbReference type="RefSeq" id="XP_007377458.1">
    <property type="nucleotide sequence ID" value="XM_007377396.1"/>
</dbReference>
<evidence type="ECO:0000256" key="1">
    <source>
        <dbReference type="SAM" id="Phobius"/>
    </source>
</evidence>
<keyword evidence="1" id="KW-0812">Transmembrane</keyword>
<dbReference type="InParanoid" id="G3AUB1"/>
<keyword evidence="1" id="KW-1133">Transmembrane helix</keyword>
<dbReference type="EMBL" id="GL996505">
    <property type="protein sequence ID" value="EGW30487.1"/>
    <property type="molecule type" value="Genomic_DNA"/>
</dbReference>
<reference evidence="2 3" key="1">
    <citation type="journal article" date="2011" name="Proc. Natl. Acad. Sci. U.S.A.">
        <title>Comparative genomics of xylose-fermenting fungi for enhanced biofuel production.</title>
        <authorList>
            <person name="Wohlbach D.J."/>
            <person name="Kuo A."/>
            <person name="Sato T.K."/>
            <person name="Potts K.M."/>
            <person name="Salamov A.A."/>
            <person name="LaButti K.M."/>
            <person name="Sun H."/>
            <person name="Clum A."/>
            <person name="Pangilinan J.L."/>
            <person name="Lindquist E.A."/>
            <person name="Lucas S."/>
            <person name="Lapidus A."/>
            <person name="Jin M."/>
            <person name="Gunawan C."/>
            <person name="Balan V."/>
            <person name="Dale B.E."/>
            <person name="Jeffries T.W."/>
            <person name="Zinkel R."/>
            <person name="Barry K.W."/>
            <person name="Grigoriev I.V."/>
            <person name="Gasch A.P."/>
        </authorList>
    </citation>
    <scope>NUCLEOTIDE SEQUENCE [LARGE SCALE GENOMIC DNA]</scope>
    <source>
        <strain evidence="3">NRRL Y-27907 / 11-Y1</strain>
    </source>
</reference>
<proteinExistence type="predicted"/>
<dbReference type="Proteomes" id="UP000000709">
    <property type="component" value="Unassembled WGS sequence"/>
</dbReference>
<dbReference type="eggNOG" id="KOG0475">
    <property type="taxonomic scope" value="Eukaryota"/>
</dbReference>
<gene>
    <name evidence="2" type="ORF">SPAPADRAFT_63308</name>
</gene>
<dbReference type="HOGENOM" id="CLU_1860089_0_0_1"/>
<dbReference type="GeneID" id="18874699"/>
<sequence>MTSTYTFDKSIPRLRYNPSRTQHDTYPATASKKYQVNTFIDWSLETLLIPKHSQAHISRKWITLILAAIVLGYTTAFIQLMSINLNDAKMGICFTKSNMWSLLNPYSTCPDNDWYNWSRILFKVSGEGSILINLPIYI</sequence>
<feature type="transmembrane region" description="Helical" evidence="1">
    <location>
        <begin position="61"/>
        <end position="81"/>
    </location>
</feature>
<evidence type="ECO:0000313" key="2">
    <source>
        <dbReference type="EMBL" id="EGW30487.1"/>
    </source>
</evidence>
<feature type="non-terminal residue" evidence="2">
    <location>
        <position position="138"/>
    </location>
</feature>
<dbReference type="AlphaFoldDB" id="G3AUB1"/>
<name>G3AUB1_SPAPN</name>
<accession>G3AUB1</accession>
<dbReference type="KEGG" id="spaa:SPAPADRAFT_63308"/>
<keyword evidence="1" id="KW-0472">Membrane</keyword>
<protein>
    <submittedName>
        <fullName evidence="2">Uncharacterized protein</fullName>
    </submittedName>
</protein>
<organism evidence="3">
    <name type="scientific">Spathaspora passalidarum (strain NRRL Y-27907 / 11-Y1)</name>
    <dbReference type="NCBI Taxonomy" id="619300"/>
    <lineage>
        <taxon>Eukaryota</taxon>
        <taxon>Fungi</taxon>
        <taxon>Dikarya</taxon>
        <taxon>Ascomycota</taxon>
        <taxon>Saccharomycotina</taxon>
        <taxon>Pichiomycetes</taxon>
        <taxon>Debaryomycetaceae</taxon>
        <taxon>Spathaspora</taxon>
    </lineage>
</organism>
<evidence type="ECO:0000313" key="3">
    <source>
        <dbReference type="Proteomes" id="UP000000709"/>
    </source>
</evidence>
<keyword evidence="3" id="KW-1185">Reference proteome</keyword>